<organism evidence="2 3">
    <name type="scientific">Burkholderia thailandensis (strain ATCC 700388 / DSM 13276 / CCUG 48851 / CIP 106301 / E264)</name>
    <dbReference type="NCBI Taxonomy" id="271848"/>
    <lineage>
        <taxon>Bacteria</taxon>
        <taxon>Pseudomonadati</taxon>
        <taxon>Pseudomonadota</taxon>
        <taxon>Betaproteobacteria</taxon>
        <taxon>Burkholderiales</taxon>
        <taxon>Burkholderiaceae</taxon>
        <taxon>Burkholderia</taxon>
        <taxon>pseudomallei group</taxon>
    </lineage>
</organism>
<sequence length="499" mass="53205">MRSRRLNRRQGLGADRATIRDYDQNTETWRRRAPPKGRLTRDAPAAPFAAPFAERTLFAMQRKLELDRSPPLNVPLRFFASAPLFAIAAAGLLLWAGPDALASRWSPAALALAHLCALGMLATTMVGAMIQIMSVAAGVRIASPVASATAIHACLALGTLLLAAAFARAAPALFAPAALLLGVAFLWFLLVCAIGFARQRRHMPAGAASVMRTVRLAWLALAATVALGASLGLALGGHLRAFSIGLVDLHATWGLAGWVGLLTIGISYQLIPMFQATEPYPRAVTRWLGPGVFAALVAASAVALGPADRFGFAADAIRIALYALYAAYAAWTFYLLWTRKRPEADTTTLFWRTAMASAGCASVLWIANTGAGGRDVAVTVGVLLMIGGAWSAINGMLYKIIPFLLWYHAQKASETAIPAMPKVKDMLPERAARPQFYAHVAALLLLVAASVAPAPFARPAAVAFGVSAGWLALNMLGAWRRYARIRRRVASVSILHLRA</sequence>
<feature type="transmembrane region" description="Helical" evidence="1">
    <location>
        <begin position="78"/>
        <end position="96"/>
    </location>
</feature>
<dbReference type="KEGG" id="bte:BTH_I1802"/>
<feature type="transmembrane region" description="Helical" evidence="1">
    <location>
        <begin position="145"/>
        <end position="167"/>
    </location>
</feature>
<feature type="transmembrane region" description="Helical" evidence="1">
    <location>
        <begin position="108"/>
        <end position="133"/>
    </location>
</feature>
<keyword evidence="1" id="KW-1133">Transmembrane helix</keyword>
<dbReference type="Proteomes" id="UP000001930">
    <property type="component" value="Chromosome I"/>
</dbReference>
<evidence type="ECO:0000313" key="3">
    <source>
        <dbReference type="Proteomes" id="UP000001930"/>
    </source>
</evidence>
<accession>Q2SXL5</accession>
<feature type="transmembrane region" description="Helical" evidence="1">
    <location>
        <begin position="460"/>
        <end position="479"/>
    </location>
</feature>
<feature type="transmembrane region" description="Helical" evidence="1">
    <location>
        <begin position="316"/>
        <end position="337"/>
    </location>
</feature>
<keyword evidence="1" id="KW-0472">Membrane</keyword>
<keyword evidence="3" id="KW-1185">Reference proteome</keyword>
<name>Q2SXL5_BURTA</name>
<feature type="transmembrane region" description="Helical" evidence="1">
    <location>
        <begin position="379"/>
        <end position="401"/>
    </location>
</feature>
<evidence type="ECO:0000313" key="2">
    <source>
        <dbReference type="EMBL" id="ABC36927.1"/>
    </source>
</evidence>
<dbReference type="AlphaFoldDB" id="Q2SXL5"/>
<feature type="transmembrane region" description="Helical" evidence="1">
    <location>
        <begin position="173"/>
        <end position="196"/>
    </location>
</feature>
<dbReference type="EMBL" id="CP000086">
    <property type="protein sequence ID" value="ABC36927.1"/>
    <property type="molecule type" value="Genomic_DNA"/>
</dbReference>
<feature type="transmembrane region" description="Helical" evidence="1">
    <location>
        <begin position="216"/>
        <end position="239"/>
    </location>
</feature>
<feature type="transmembrane region" description="Helical" evidence="1">
    <location>
        <begin position="283"/>
        <end position="304"/>
    </location>
</feature>
<evidence type="ECO:0000256" key="1">
    <source>
        <dbReference type="SAM" id="Phobius"/>
    </source>
</evidence>
<feature type="transmembrane region" description="Helical" evidence="1">
    <location>
        <begin position="349"/>
        <end position="367"/>
    </location>
</feature>
<gene>
    <name evidence="2" type="ordered locus">BTH_I1802</name>
</gene>
<feature type="transmembrane region" description="Helical" evidence="1">
    <location>
        <begin position="436"/>
        <end position="454"/>
    </location>
</feature>
<keyword evidence="1" id="KW-0812">Transmembrane</keyword>
<dbReference type="HOGENOM" id="CLU_034656_1_0_4"/>
<protein>
    <submittedName>
        <fullName evidence="2">Membrane protein, putative</fullName>
    </submittedName>
</protein>
<reference evidence="2 3" key="1">
    <citation type="journal article" date="2005" name="BMC Genomics">
        <title>Bacterial genome adaptation to niches: divergence of the potential virulence genes in three Burkholderia species of different survival strategies.</title>
        <authorList>
            <person name="Kim H.S."/>
            <person name="Schell M.A."/>
            <person name="Yu Y."/>
            <person name="Ulrich R.L."/>
            <person name="Sarria S.H."/>
            <person name="Nierman W.C."/>
            <person name="DeShazer D."/>
        </authorList>
    </citation>
    <scope>NUCLEOTIDE SEQUENCE [LARGE SCALE GENOMIC DNA]</scope>
    <source>
        <strain evidence="3">ATCC 700388 / DSM 13276 / CCUG 48851 / CIP 106301 / E264</strain>
    </source>
</reference>
<feature type="transmembrane region" description="Helical" evidence="1">
    <location>
        <begin position="251"/>
        <end position="271"/>
    </location>
</feature>
<proteinExistence type="predicted"/>